<dbReference type="EMBL" id="CP045798">
    <property type="protein sequence ID" value="QNB48490.1"/>
    <property type="molecule type" value="Genomic_DNA"/>
</dbReference>
<accession>A0A7G6E8T6</accession>
<dbReference type="RefSeq" id="WP_153802180.1">
    <property type="nucleotide sequence ID" value="NZ_CP045798.1"/>
</dbReference>
<keyword evidence="2" id="KW-1185">Reference proteome</keyword>
<dbReference type="Proteomes" id="UP000515847">
    <property type="component" value="Chromosome"/>
</dbReference>
<dbReference type="AlphaFoldDB" id="A0A7G6E8T6"/>
<evidence type="ECO:0008006" key="3">
    <source>
        <dbReference type="Google" id="ProtNLM"/>
    </source>
</evidence>
<name>A0A7G6E8T6_THEFR</name>
<protein>
    <recommendedName>
        <fullName evidence="3">Plastocyanin-like domain-containing protein</fullName>
    </recommendedName>
</protein>
<evidence type="ECO:0000313" key="2">
    <source>
        <dbReference type="Proteomes" id="UP000515847"/>
    </source>
</evidence>
<proteinExistence type="predicted"/>
<reference evidence="1 2" key="1">
    <citation type="journal article" date="2019" name="Front. Microbiol.">
        <title>Thermoanaerosceptrum fracticalcis gen. nov. sp. nov., a Novel Fumarate-Fermenting Microorganism From a Deep Fractured Carbonate Aquifer of the US Great Basin.</title>
        <authorList>
            <person name="Hamilton-Brehm S.D."/>
            <person name="Stewart L.E."/>
            <person name="Zavarin M."/>
            <person name="Caldwell M."/>
            <person name="Lawson P.A."/>
            <person name="Onstott T.C."/>
            <person name="Grzymski J."/>
            <person name="Neveux I."/>
            <person name="Lollar B.S."/>
            <person name="Russell C.E."/>
            <person name="Moser D.P."/>
        </authorList>
    </citation>
    <scope>NUCLEOTIDE SEQUENCE [LARGE SCALE GENOMIC DNA]</scope>
    <source>
        <strain evidence="1 2">DRI-13</strain>
    </source>
</reference>
<dbReference type="OrthoDB" id="9757546at2"/>
<dbReference type="InterPro" id="IPR008972">
    <property type="entry name" value="Cupredoxin"/>
</dbReference>
<dbReference type="Gene3D" id="2.60.40.420">
    <property type="entry name" value="Cupredoxins - blue copper proteins"/>
    <property type="match status" value="1"/>
</dbReference>
<dbReference type="KEGG" id="tfr:BR63_16945"/>
<organism evidence="1 2">
    <name type="scientific">Thermanaerosceptrum fracticalcis</name>
    <dbReference type="NCBI Taxonomy" id="1712410"/>
    <lineage>
        <taxon>Bacteria</taxon>
        <taxon>Bacillati</taxon>
        <taxon>Bacillota</taxon>
        <taxon>Clostridia</taxon>
        <taxon>Eubacteriales</taxon>
        <taxon>Peptococcaceae</taxon>
        <taxon>Thermanaerosceptrum</taxon>
    </lineage>
</organism>
<evidence type="ECO:0000313" key="1">
    <source>
        <dbReference type="EMBL" id="QNB48490.1"/>
    </source>
</evidence>
<dbReference type="SUPFAM" id="SSF49503">
    <property type="entry name" value="Cupredoxins"/>
    <property type="match status" value="1"/>
</dbReference>
<gene>
    <name evidence="1" type="ORF">BR63_16945</name>
</gene>
<sequence>MEVWNLIILTPDTHPVHLHLVHFKILDLRPFDVNLESYKFPC</sequence>